<comment type="caution">
    <text evidence="2">The sequence shown here is derived from an EMBL/GenBank/DDBJ whole genome shotgun (WGS) entry which is preliminary data.</text>
</comment>
<gene>
    <name evidence="2" type="ORF">PT974_12506</name>
</gene>
<feature type="region of interest" description="Disordered" evidence="1">
    <location>
        <begin position="1"/>
        <end position="28"/>
    </location>
</feature>
<evidence type="ECO:0000256" key="1">
    <source>
        <dbReference type="SAM" id="MobiDB-lite"/>
    </source>
</evidence>
<accession>A0ABR0S9A3</accession>
<evidence type="ECO:0000313" key="3">
    <source>
        <dbReference type="Proteomes" id="UP001338125"/>
    </source>
</evidence>
<keyword evidence="3" id="KW-1185">Reference proteome</keyword>
<sequence>MPRSVANTKDQQDHEHSHAQQHANCANDNHRDRHKLQICLCYKNNHDNEYHVSPTETFSYTLTTCAGTSPAPSFHMQVSNLVPTSTDKFNSLFATQTPIALGGTELATFDLVPNVADSALYNINCVGRLVTRFPSSDDTPGDLFPAITYFQSGFEGILMLNQSGVIVRGWFFVMAEDRGADGIYLYADQTDVGRLDILQTVPAYQDGSLDEILPYVALANYIPDPPPYTTPFKFLKVAAT</sequence>
<name>A0ABR0S9A3_9HYPO</name>
<proteinExistence type="predicted"/>
<reference evidence="2 3" key="1">
    <citation type="submission" date="2024-01" db="EMBL/GenBank/DDBJ databases">
        <title>Complete genome of Cladobotryum mycophilum ATHUM6906.</title>
        <authorList>
            <person name="Christinaki A.C."/>
            <person name="Myridakis A.I."/>
            <person name="Kouvelis V.N."/>
        </authorList>
    </citation>
    <scope>NUCLEOTIDE SEQUENCE [LARGE SCALE GENOMIC DNA]</scope>
    <source>
        <strain evidence="2 3">ATHUM6906</strain>
    </source>
</reference>
<organism evidence="2 3">
    <name type="scientific">Cladobotryum mycophilum</name>
    <dbReference type="NCBI Taxonomy" id="491253"/>
    <lineage>
        <taxon>Eukaryota</taxon>
        <taxon>Fungi</taxon>
        <taxon>Dikarya</taxon>
        <taxon>Ascomycota</taxon>
        <taxon>Pezizomycotina</taxon>
        <taxon>Sordariomycetes</taxon>
        <taxon>Hypocreomycetidae</taxon>
        <taxon>Hypocreales</taxon>
        <taxon>Hypocreaceae</taxon>
        <taxon>Cladobotryum</taxon>
    </lineage>
</organism>
<evidence type="ECO:0000313" key="2">
    <source>
        <dbReference type="EMBL" id="KAK5988355.1"/>
    </source>
</evidence>
<dbReference type="EMBL" id="JAVFKD010000016">
    <property type="protein sequence ID" value="KAK5988355.1"/>
    <property type="molecule type" value="Genomic_DNA"/>
</dbReference>
<protein>
    <submittedName>
        <fullName evidence="2">Uncharacterized protein</fullName>
    </submittedName>
</protein>
<dbReference type="Proteomes" id="UP001338125">
    <property type="component" value="Unassembled WGS sequence"/>
</dbReference>